<dbReference type="InterPro" id="IPR009057">
    <property type="entry name" value="Homeodomain-like_sf"/>
</dbReference>
<gene>
    <name evidence="5" type="ORF">EBN03_03555</name>
</gene>
<evidence type="ECO:0000313" key="6">
    <source>
        <dbReference type="Proteomes" id="UP000279275"/>
    </source>
</evidence>
<dbReference type="PANTHER" id="PTHR47894:SF1">
    <property type="entry name" value="HTH-TYPE TRANSCRIPTIONAL REGULATOR VQSM"/>
    <property type="match status" value="1"/>
</dbReference>
<evidence type="ECO:0000256" key="2">
    <source>
        <dbReference type="ARBA" id="ARBA00023125"/>
    </source>
</evidence>
<keyword evidence="2" id="KW-0238">DNA-binding</keyword>
<evidence type="ECO:0000259" key="4">
    <source>
        <dbReference type="PROSITE" id="PS01124"/>
    </source>
</evidence>
<dbReference type="SMART" id="SM00342">
    <property type="entry name" value="HTH_ARAC"/>
    <property type="match status" value="1"/>
</dbReference>
<accession>A0A3M2LCU6</accession>
<evidence type="ECO:0000256" key="1">
    <source>
        <dbReference type="ARBA" id="ARBA00023015"/>
    </source>
</evidence>
<comment type="caution">
    <text evidence="5">The sequence shown here is derived from an EMBL/GenBank/DDBJ whole genome shotgun (WGS) entry which is preliminary data.</text>
</comment>
<dbReference type="GO" id="GO:0000976">
    <property type="term" value="F:transcription cis-regulatory region binding"/>
    <property type="evidence" value="ECO:0007669"/>
    <property type="project" value="TreeGrafter"/>
</dbReference>
<dbReference type="GO" id="GO:0003700">
    <property type="term" value="F:DNA-binding transcription factor activity"/>
    <property type="evidence" value="ECO:0007669"/>
    <property type="project" value="InterPro"/>
</dbReference>
<keyword evidence="6" id="KW-1185">Reference proteome</keyword>
<dbReference type="EMBL" id="RFFH01000001">
    <property type="protein sequence ID" value="RMI35367.1"/>
    <property type="molecule type" value="Genomic_DNA"/>
</dbReference>
<dbReference type="SUPFAM" id="SSF46689">
    <property type="entry name" value="Homeodomain-like"/>
    <property type="match status" value="1"/>
</dbReference>
<dbReference type="PROSITE" id="PS01124">
    <property type="entry name" value="HTH_ARAC_FAMILY_2"/>
    <property type="match status" value="1"/>
</dbReference>
<dbReference type="InterPro" id="IPR032687">
    <property type="entry name" value="AraC-type_N"/>
</dbReference>
<keyword evidence="1" id="KW-0805">Transcription regulation</keyword>
<keyword evidence="3" id="KW-0804">Transcription</keyword>
<reference evidence="5 6" key="1">
    <citation type="submission" date="2018-10" db="EMBL/GenBank/DDBJ databases">
        <title>Isolation from cow dung.</title>
        <authorList>
            <person name="Ling L."/>
        </authorList>
    </citation>
    <scope>NUCLEOTIDE SEQUENCE [LARGE SCALE GENOMIC DNA]</scope>
    <source>
        <strain evidence="5 6">NEAU-LL90</strain>
    </source>
</reference>
<feature type="domain" description="HTH araC/xylS-type" evidence="4">
    <location>
        <begin position="258"/>
        <end position="335"/>
    </location>
</feature>
<name>A0A3M2LCU6_9NOCA</name>
<evidence type="ECO:0000313" key="5">
    <source>
        <dbReference type="EMBL" id="RMI35367.1"/>
    </source>
</evidence>
<sequence>MVNEPVHLRSVAGAALLVEFALSRGIPLSAILRHTGIPEHVLQDPNADITRQQELALTSNVVAALDDEPGLGLMAGLLCHPPSLGLLGFAMLSCPTLRHAAEIALRHADLLFTASRYTLQDHGSELWMVCDDHDIPPHLRRFTLERDLAAIATLQQDLIPIQVRTLRAEMPMAAHPIYEMFGALFGAEKIMFGAPRAILVWDARELDVRLPQGNLWTARYYEQECTDLIQRRSNRVGISGRVRQLLIRHGGVTDQTHIAADLDLSVRTLRRRLADEGTTFRELSTETIGLLAEELLTAGLTVEQVADRLGYSSVSAFATAFRSWKGQPPGHFARTHRGRTTADV</sequence>
<dbReference type="GO" id="GO:0005829">
    <property type="term" value="C:cytosol"/>
    <property type="evidence" value="ECO:0007669"/>
    <property type="project" value="TreeGrafter"/>
</dbReference>
<evidence type="ECO:0000256" key="3">
    <source>
        <dbReference type="ARBA" id="ARBA00023163"/>
    </source>
</evidence>
<proteinExistence type="predicted"/>
<dbReference type="Gene3D" id="1.10.10.60">
    <property type="entry name" value="Homeodomain-like"/>
    <property type="match status" value="1"/>
</dbReference>
<dbReference type="AlphaFoldDB" id="A0A3M2LCU6"/>
<organism evidence="5 6">
    <name type="scientific">Nocardia stercoris</name>
    <dbReference type="NCBI Taxonomy" id="2483361"/>
    <lineage>
        <taxon>Bacteria</taxon>
        <taxon>Bacillati</taxon>
        <taxon>Actinomycetota</taxon>
        <taxon>Actinomycetes</taxon>
        <taxon>Mycobacteriales</taxon>
        <taxon>Nocardiaceae</taxon>
        <taxon>Nocardia</taxon>
    </lineage>
</organism>
<dbReference type="Pfam" id="PF12625">
    <property type="entry name" value="Arabinose_bd"/>
    <property type="match status" value="1"/>
</dbReference>
<dbReference type="InterPro" id="IPR018060">
    <property type="entry name" value="HTH_AraC"/>
</dbReference>
<dbReference type="Pfam" id="PF12833">
    <property type="entry name" value="HTH_18"/>
    <property type="match status" value="1"/>
</dbReference>
<dbReference type="Proteomes" id="UP000279275">
    <property type="component" value="Unassembled WGS sequence"/>
</dbReference>
<dbReference type="PANTHER" id="PTHR47894">
    <property type="entry name" value="HTH-TYPE TRANSCRIPTIONAL REGULATOR GADX"/>
    <property type="match status" value="1"/>
</dbReference>
<protein>
    <submittedName>
        <fullName evidence="5">AraC family transcriptional regulator</fullName>
    </submittedName>
</protein>